<dbReference type="PANTHER" id="PTHR43788:SF16">
    <property type="entry name" value="HELICASE WITH ZINC FINGER 2"/>
    <property type="match status" value="1"/>
</dbReference>
<dbReference type="InterPro" id="IPR041677">
    <property type="entry name" value="DNA2/NAM7_AAA_11"/>
</dbReference>
<dbReference type="Proteomes" id="UP000054018">
    <property type="component" value="Unassembled WGS sequence"/>
</dbReference>
<evidence type="ECO:0000256" key="5">
    <source>
        <dbReference type="ARBA" id="ARBA00022840"/>
    </source>
</evidence>
<keyword evidence="4" id="KW-0347">Helicase</keyword>
<sequence length="731" mass="80797">MSGTLSTVTPNLFLECSPQVVFETALDDSLDAGHLRPFLDTVMSEGAIGVSASYRLNCQLSAIAFSSSSRALVVQLTKGGSSLSNKRSKRKKLVQARSLLQQQILCNENYQKYAFKMDRIAVALYLDMGLRIDGAVDMLSVSSDGRQSLEALMKAMGGESTLRKSNVAALFFSNDSDSISHPDLVQQAWAACQAAILPHMAGPFHAVRRIRTNTMQGNHMAALAKICRDGERSESIKPHTVKNDVMKDIKAKKGEVTLTCNRYSTRVKKSTQQFLQIETRNGVQVKGRAVRVEGRQAQVLLSGSLRGGEIKSVTTVGKADLTSAEACREAAILAALKGAPLLFLQPFFKVIWLPKNPPSWPLTTLAKSKIPICCPKLQLNTSQKRAIEKILSASDENRVVLIQGPPGTGKTTVITAAVTSIISCSAASRRTIWIAAQSNVAVKNVAEKFDKIDFRDFKLLVSMEFHFDWHEHLYERLAPCVIRSDSFSKSVVGASRQLCGARVILCTLSMLSNNHIAPYVHVNPVDILILDEGSQIEVGNYVPVLHRFGPTLSKIAFIGDHKQLPPHGQEEISTLQSIFEVKHLRKKVLLLDTQYRMPNAIGDFISQKVYEGKLKTCHPNTVSLPCRFVNVERGQEKQLGKSWTVRYLLDSNHFTFISRQNPLEARVVVQLAGVCQVKGLDFRIITPYDAQRSLIERELQSANVSHEDKVFNVDSFQGLMCHCVSTFLSST</sequence>
<name>A0A0C9ZI53_9AGAM</name>
<keyword evidence="2" id="KW-0547">Nucleotide-binding</keyword>
<dbReference type="InterPro" id="IPR050534">
    <property type="entry name" value="Coronavir_polyprotein_1ab"/>
</dbReference>
<evidence type="ECO:0000256" key="1">
    <source>
        <dbReference type="ARBA" id="ARBA00007913"/>
    </source>
</evidence>
<keyword evidence="5" id="KW-0067">ATP-binding</keyword>
<comment type="similarity">
    <text evidence="1">Belongs to the DNA2/NAM7 helicase family.</text>
</comment>
<evidence type="ECO:0000256" key="3">
    <source>
        <dbReference type="ARBA" id="ARBA00022801"/>
    </source>
</evidence>
<dbReference type="GO" id="GO:0043139">
    <property type="term" value="F:5'-3' DNA helicase activity"/>
    <property type="evidence" value="ECO:0007669"/>
    <property type="project" value="TreeGrafter"/>
</dbReference>
<reference evidence="8 9" key="1">
    <citation type="submission" date="2014-04" db="EMBL/GenBank/DDBJ databases">
        <authorList>
            <consortium name="DOE Joint Genome Institute"/>
            <person name="Kuo A."/>
            <person name="Kohler A."/>
            <person name="Costa M.D."/>
            <person name="Nagy L.G."/>
            <person name="Floudas D."/>
            <person name="Copeland A."/>
            <person name="Barry K.W."/>
            <person name="Cichocki N."/>
            <person name="Veneault-Fourrey C."/>
            <person name="LaButti K."/>
            <person name="Lindquist E.A."/>
            <person name="Lipzen A."/>
            <person name="Lundell T."/>
            <person name="Morin E."/>
            <person name="Murat C."/>
            <person name="Sun H."/>
            <person name="Tunlid A."/>
            <person name="Henrissat B."/>
            <person name="Grigoriev I.V."/>
            <person name="Hibbett D.S."/>
            <person name="Martin F."/>
            <person name="Nordberg H.P."/>
            <person name="Cantor M.N."/>
            <person name="Hua S.X."/>
        </authorList>
    </citation>
    <scope>NUCLEOTIDE SEQUENCE [LARGE SCALE GENOMIC DNA]</scope>
    <source>
        <strain evidence="8 9">441</strain>
    </source>
</reference>
<keyword evidence="3" id="KW-0378">Hydrolase</keyword>
<dbReference type="GO" id="GO:0005524">
    <property type="term" value="F:ATP binding"/>
    <property type="evidence" value="ECO:0007669"/>
    <property type="project" value="UniProtKB-KW"/>
</dbReference>
<feature type="domain" description="DNA2/NAM7 helicase helicase" evidence="6">
    <location>
        <begin position="378"/>
        <end position="451"/>
    </location>
</feature>
<dbReference type="PANTHER" id="PTHR43788">
    <property type="entry name" value="DNA2/NAM7 HELICASE FAMILY MEMBER"/>
    <property type="match status" value="1"/>
</dbReference>
<dbReference type="Gene3D" id="3.40.50.300">
    <property type="entry name" value="P-loop containing nucleotide triphosphate hydrolases"/>
    <property type="match status" value="2"/>
</dbReference>
<dbReference type="OrthoDB" id="6513042at2759"/>
<dbReference type="EMBL" id="KN833780">
    <property type="protein sequence ID" value="KIK19678.1"/>
    <property type="molecule type" value="Genomic_DNA"/>
</dbReference>
<keyword evidence="9" id="KW-1185">Reference proteome</keyword>
<dbReference type="Pfam" id="PF13087">
    <property type="entry name" value="AAA_12"/>
    <property type="match status" value="1"/>
</dbReference>
<evidence type="ECO:0000313" key="9">
    <source>
        <dbReference type="Proteomes" id="UP000054018"/>
    </source>
</evidence>
<organism evidence="8 9">
    <name type="scientific">Pisolithus microcarpus 441</name>
    <dbReference type="NCBI Taxonomy" id="765257"/>
    <lineage>
        <taxon>Eukaryota</taxon>
        <taxon>Fungi</taxon>
        <taxon>Dikarya</taxon>
        <taxon>Basidiomycota</taxon>
        <taxon>Agaricomycotina</taxon>
        <taxon>Agaricomycetes</taxon>
        <taxon>Agaricomycetidae</taxon>
        <taxon>Boletales</taxon>
        <taxon>Sclerodermatineae</taxon>
        <taxon>Pisolithaceae</taxon>
        <taxon>Pisolithus</taxon>
    </lineage>
</organism>
<dbReference type="InterPro" id="IPR027417">
    <property type="entry name" value="P-loop_NTPase"/>
</dbReference>
<evidence type="ECO:0000256" key="2">
    <source>
        <dbReference type="ARBA" id="ARBA00022741"/>
    </source>
</evidence>
<evidence type="ECO:0000259" key="7">
    <source>
        <dbReference type="Pfam" id="PF13087"/>
    </source>
</evidence>
<dbReference type="InterPro" id="IPR041679">
    <property type="entry name" value="DNA2/NAM7-like_C"/>
</dbReference>
<dbReference type="Pfam" id="PF13086">
    <property type="entry name" value="AAA_11"/>
    <property type="match status" value="2"/>
</dbReference>
<dbReference type="SUPFAM" id="SSF52540">
    <property type="entry name" value="P-loop containing nucleoside triphosphate hydrolases"/>
    <property type="match status" value="1"/>
</dbReference>
<gene>
    <name evidence="8" type="ORF">PISMIDRAFT_619577</name>
</gene>
<feature type="domain" description="DNA2/NAM7 helicase helicase" evidence="6">
    <location>
        <begin position="498"/>
        <end position="566"/>
    </location>
</feature>
<protein>
    <recommendedName>
        <fullName evidence="10">DNA2/NAM7 helicase-like C-terminal domain-containing protein</fullName>
    </recommendedName>
</protein>
<dbReference type="GO" id="GO:0016787">
    <property type="term" value="F:hydrolase activity"/>
    <property type="evidence" value="ECO:0007669"/>
    <property type="project" value="UniProtKB-KW"/>
</dbReference>
<dbReference type="STRING" id="765257.A0A0C9ZI53"/>
<dbReference type="HOGENOM" id="CLU_010083_0_0_1"/>
<reference evidence="9" key="2">
    <citation type="submission" date="2015-01" db="EMBL/GenBank/DDBJ databases">
        <title>Evolutionary Origins and Diversification of the Mycorrhizal Mutualists.</title>
        <authorList>
            <consortium name="DOE Joint Genome Institute"/>
            <consortium name="Mycorrhizal Genomics Consortium"/>
            <person name="Kohler A."/>
            <person name="Kuo A."/>
            <person name="Nagy L.G."/>
            <person name="Floudas D."/>
            <person name="Copeland A."/>
            <person name="Barry K.W."/>
            <person name="Cichocki N."/>
            <person name="Veneault-Fourrey C."/>
            <person name="LaButti K."/>
            <person name="Lindquist E.A."/>
            <person name="Lipzen A."/>
            <person name="Lundell T."/>
            <person name="Morin E."/>
            <person name="Murat C."/>
            <person name="Riley R."/>
            <person name="Ohm R."/>
            <person name="Sun H."/>
            <person name="Tunlid A."/>
            <person name="Henrissat B."/>
            <person name="Grigoriev I.V."/>
            <person name="Hibbett D.S."/>
            <person name="Martin F."/>
        </authorList>
    </citation>
    <scope>NUCLEOTIDE SEQUENCE [LARGE SCALE GENOMIC DNA]</scope>
    <source>
        <strain evidence="9">441</strain>
    </source>
</reference>
<evidence type="ECO:0000313" key="8">
    <source>
        <dbReference type="EMBL" id="KIK19678.1"/>
    </source>
</evidence>
<evidence type="ECO:0000259" key="6">
    <source>
        <dbReference type="Pfam" id="PF13086"/>
    </source>
</evidence>
<evidence type="ECO:0008006" key="10">
    <source>
        <dbReference type="Google" id="ProtNLM"/>
    </source>
</evidence>
<accession>A0A0C9ZI53</accession>
<feature type="domain" description="DNA2/NAM7 helicase-like C-terminal" evidence="7">
    <location>
        <begin position="577"/>
        <end position="723"/>
    </location>
</feature>
<evidence type="ECO:0000256" key="4">
    <source>
        <dbReference type="ARBA" id="ARBA00022806"/>
    </source>
</evidence>
<proteinExistence type="inferred from homology"/>
<dbReference type="AlphaFoldDB" id="A0A0C9ZI53"/>